<dbReference type="PATRIC" id="fig|322095.3.peg.2181"/>
<dbReference type="Proteomes" id="UP000070224">
    <property type="component" value="Unassembled WGS sequence"/>
</dbReference>
<accession>A0A134AYY2</accession>
<organism evidence="1 2">
    <name type="scientific">Porphyromonas somerae</name>
    <dbReference type="NCBI Taxonomy" id="322095"/>
    <lineage>
        <taxon>Bacteria</taxon>
        <taxon>Pseudomonadati</taxon>
        <taxon>Bacteroidota</taxon>
        <taxon>Bacteroidia</taxon>
        <taxon>Bacteroidales</taxon>
        <taxon>Porphyromonadaceae</taxon>
        <taxon>Porphyromonas</taxon>
    </lineage>
</organism>
<dbReference type="EMBL" id="LSDK01000152">
    <property type="protein sequence ID" value="KXB72887.1"/>
    <property type="molecule type" value="Genomic_DNA"/>
</dbReference>
<name>A0A134AYY2_9PORP</name>
<dbReference type="STRING" id="322095.HMPREF3185_02202"/>
<sequence>MGYETNHYWFALRPVLVTNIDQYCSRFGSLLVASLTSTGSFLHLSVAHTHK</sequence>
<keyword evidence="2" id="KW-1185">Reference proteome</keyword>
<comment type="caution">
    <text evidence="1">The sequence shown here is derived from an EMBL/GenBank/DDBJ whole genome shotgun (WGS) entry which is preliminary data.</text>
</comment>
<evidence type="ECO:0000313" key="2">
    <source>
        <dbReference type="Proteomes" id="UP000070224"/>
    </source>
</evidence>
<reference evidence="2" key="1">
    <citation type="submission" date="2016-01" db="EMBL/GenBank/DDBJ databases">
        <authorList>
            <person name="Mitreva M."/>
            <person name="Pepin K.H."/>
            <person name="Mihindukulasuriya K.A."/>
            <person name="Fulton R."/>
            <person name="Fronick C."/>
            <person name="O'Laughlin M."/>
            <person name="Miner T."/>
            <person name="Herter B."/>
            <person name="Rosa B.A."/>
            <person name="Cordes M."/>
            <person name="Tomlinson C."/>
            <person name="Wollam A."/>
            <person name="Palsikar V.B."/>
            <person name="Mardis E.R."/>
            <person name="Wilson R.K."/>
        </authorList>
    </citation>
    <scope>NUCLEOTIDE SEQUENCE [LARGE SCALE GENOMIC DNA]</scope>
    <source>
        <strain evidence="2">KA00683</strain>
    </source>
</reference>
<protein>
    <submittedName>
        <fullName evidence="1">Uncharacterized protein</fullName>
    </submittedName>
</protein>
<dbReference type="AlphaFoldDB" id="A0A134AYY2"/>
<evidence type="ECO:0000313" key="1">
    <source>
        <dbReference type="EMBL" id="KXB72887.1"/>
    </source>
</evidence>
<gene>
    <name evidence="1" type="ORF">HMPREF3185_02202</name>
</gene>
<proteinExistence type="predicted"/>